<dbReference type="AlphaFoldDB" id="A0A0S4WI64"/>
<dbReference type="EMBL" id="LN899827">
    <property type="protein sequence ID" value="CUV46464.1"/>
    <property type="molecule type" value="Genomic_DNA"/>
</dbReference>
<accession>A0A0S4WI64</accession>
<gene>
    <name evidence="1" type="ORF">RUN1985_v1_1750001</name>
    <name evidence="3" type="ORF">RUN215_v1_1840016</name>
    <name evidence="2" type="ORF">TO10_v1_590016</name>
</gene>
<evidence type="ECO:0000313" key="3">
    <source>
        <dbReference type="EMBL" id="CUV58291.1"/>
    </source>
</evidence>
<evidence type="ECO:0000313" key="2">
    <source>
        <dbReference type="EMBL" id="CUV46464.1"/>
    </source>
</evidence>
<reference evidence="2" key="1">
    <citation type="submission" date="2015-10" db="EMBL/GenBank/DDBJ databases">
        <authorList>
            <person name="Gilbert D.G."/>
        </authorList>
    </citation>
    <scope>NUCLEOTIDE SEQUENCE</scope>
    <source>
        <strain evidence="2">Phyl III-seqv23</strain>
    </source>
</reference>
<dbReference type="EMBL" id="LN899820">
    <property type="protein sequence ID" value="CUV58291.1"/>
    <property type="molecule type" value="Genomic_DNA"/>
</dbReference>
<dbReference type="EMBL" id="LN899824">
    <property type="protein sequence ID" value="CUV32136.1"/>
    <property type="molecule type" value="Genomic_DNA"/>
</dbReference>
<sequence length="30" mass="3472">MQSVVQANLDLPSIILRERMTARRLRAYVA</sequence>
<name>A0A0S4WI64_RALSL</name>
<proteinExistence type="predicted"/>
<protein>
    <submittedName>
        <fullName evidence="2">Uncharacterized protein</fullName>
    </submittedName>
</protein>
<evidence type="ECO:0000313" key="1">
    <source>
        <dbReference type="EMBL" id="CUV32136.1"/>
    </source>
</evidence>
<organism evidence="2">
    <name type="scientific">Ralstonia solanacearum</name>
    <name type="common">Pseudomonas solanacearum</name>
    <dbReference type="NCBI Taxonomy" id="305"/>
    <lineage>
        <taxon>Bacteria</taxon>
        <taxon>Pseudomonadati</taxon>
        <taxon>Pseudomonadota</taxon>
        <taxon>Betaproteobacteria</taxon>
        <taxon>Burkholderiales</taxon>
        <taxon>Burkholderiaceae</taxon>
        <taxon>Ralstonia</taxon>
        <taxon>Ralstonia solanacearum species complex</taxon>
    </lineage>
</organism>